<evidence type="ECO:0000256" key="1">
    <source>
        <dbReference type="ARBA" id="ARBA00004123"/>
    </source>
</evidence>
<feature type="region of interest" description="Disordered" evidence="7">
    <location>
        <begin position="613"/>
        <end position="798"/>
    </location>
</feature>
<dbReference type="Proteomes" id="UP000789739">
    <property type="component" value="Unassembled WGS sequence"/>
</dbReference>
<dbReference type="Pfam" id="PF25432">
    <property type="entry name" value="FF_PRPF40A"/>
    <property type="match status" value="1"/>
</dbReference>
<keyword evidence="3" id="KW-0677">Repeat</keyword>
<evidence type="ECO:0000256" key="4">
    <source>
        <dbReference type="ARBA" id="ARBA00023187"/>
    </source>
</evidence>
<dbReference type="Gene3D" id="2.20.70.10">
    <property type="match status" value="2"/>
</dbReference>
<reference evidence="10" key="1">
    <citation type="submission" date="2021-06" db="EMBL/GenBank/DDBJ databases">
        <authorList>
            <person name="Kallberg Y."/>
            <person name="Tangrot J."/>
            <person name="Rosling A."/>
        </authorList>
    </citation>
    <scope>NUCLEOTIDE SEQUENCE</scope>
    <source>
        <strain evidence="10">BR232B</strain>
    </source>
</reference>
<feature type="domain" description="FF" evidence="9">
    <location>
        <begin position="555"/>
        <end position="611"/>
    </location>
</feature>
<feature type="domain" description="FF" evidence="9">
    <location>
        <begin position="350"/>
        <end position="410"/>
    </location>
</feature>
<feature type="domain" description="FF" evidence="9">
    <location>
        <begin position="282"/>
        <end position="337"/>
    </location>
</feature>
<evidence type="ECO:0000259" key="8">
    <source>
        <dbReference type="PROSITE" id="PS50020"/>
    </source>
</evidence>
<evidence type="ECO:0000313" key="10">
    <source>
        <dbReference type="EMBL" id="CAG8465205.1"/>
    </source>
</evidence>
<feature type="compositionally biased region" description="Basic and acidic residues" evidence="7">
    <location>
        <begin position="629"/>
        <end position="645"/>
    </location>
</feature>
<name>A0A9N8Z1K7_9GLOM</name>
<feature type="region of interest" description="Disordered" evidence="7">
    <location>
        <begin position="1"/>
        <end position="58"/>
    </location>
</feature>
<feature type="compositionally biased region" description="Pro residues" evidence="7">
    <location>
        <begin position="22"/>
        <end position="41"/>
    </location>
</feature>
<evidence type="ECO:0000259" key="9">
    <source>
        <dbReference type="PROSITE" id="PS51676"/>
    </source>
</evidence>
<sequence>MSWQQTGGAPQYGQRPLYGGPPQRPPPYQAPPFSGRPPAPPFASQTFGSNPHNSVWTEHTSADGRKYYYNTLTKQSSWDKPEELKTPEERALGTCQWKEFTAEGGRKYYYHAGTKETTWDMPAEYKEFLETLEKEKKPASPLDPPTQINGAGASFPNQQDMEKARRLSTPGVSPVNVTPLNVSARPSGVAAPVVGPNIPIITPVQQKIEVEFETKEEAQAAFRRLLKESGITPDWSWEQTMRAVITKPMYRALKTLGERKQAYQDYIDELRRKEEEEKKAKIAKTRADFIELLETRPEINSSTRYRKICEIFAQEPAFLAVEDERQREKMFNDYIYELRKQEKEAAHLKRKENMDKFSRLLRSLSNITMSTRWKDAQQIYSSTPEYQSDESLQRMDMLDFLAVYEEHIKSLEREYNLKKAKMTDAKKRRERKNRSTFRELLEELKQKDVITAKSKWSEIYPLIGTDERYLNMLGQPGSSPLELFWDVVEELDEILYQQKKMVMDVMKNVDITVGPSLPLVEFMAIVKSDERGSVLSDVNLKIIYEQSLKKQEKKQRKKMEAFRSILKHFEQMFNPDITWTQVRPILEKTEEFQALNDEEQRIEVFNKFKDRLKEKHARKDQAESDDEEGTLKDEEYDETRHSSSDRKRKHKSQRYHHRREHHHSDISGESEHSDRERDGDKRKRRKKTSKHDDHHYTDRYSDSHYTRHSDSRHSDSRNDSHYYDSRHSTSSPRTDNYRTKNEADNKNGVMGSRDEGKEDRDGKEGKETRAVKKEKEEEELPVHIKHDDSSAEEGEYVE</sequence>
<dbReference type="PROSITE" id="PS50020">
    <property type="entry name" value="WW_DOMAIN_2"/>
    <property type="match status" value="2"/>
</dbReference>
<dbReference type="InterPro" id="IPR001202">
    <property type="entry name" value="WW_dom"/>
</dbReference>
<keyword evidence="4" id="KW-0508">mRNA splicing</keyword>
<dbReference type="Gene3D" id="1.10.10.440">
    <property type="entry name" value="FF domain"/>
    <property type="match status" value="5"/>
</dbReference>
<evidence type="ECO:0000256" key="7">
    <source>
        <dbReference type="SAM" id="MobiDB-lite"/>
    </source>
</evidence>
<dbReference type="OrthoDB" id="187617at2759"/>
<dbReference type="SUPFAM" id="SSF51045">
    <property type="entry name" value="WW domain"/>
    <property type="match status" value="2"/>
</dbReference>
<dbReference type="EMBL" id="CAJVPI010000044">
    <property type="protein sequence ID" value="CAG8465205.1"/>
    <property type="molecule type" value="Genomic_DNA"/>
</dbReference>
<feature type="coiled-coil region" evidence="6">
    <location>
        <begin position="401"/>
        <end position="447"/>
    </location>
</feature>
<feature type="domain" description="WW" evidence="8">
    <location>
        <begin position="50"/>
        <end position="83"/>
    </location>
</feature>
<dbReference type="PANTHER" id="PTHR11864:SF0">
    <property type="entry name" value="PRP40 PRE-MRNA PROCESSING FACTOR 40 HOMOLOG A (YEAST)"/>
    <property type="match status" value="1"/>
</dbReference>
<feature type="compositionally biased region" description="Basic and acidic residues" evidence="7">
    <location>
        <begin position="613"/>
        <end position="622"/>
    </location>
</feature>
<evidence type="ECO:0000256" key="2">
    <source>
        <dbReference type="ARBA" id="ARBA00022664"/>
    </source>
</evidence>
<evidence type="ECO:0000256" key="3">
    <source>
        <dbReference type="ARBA" id="ARBA00022737"/>
    </source>
</evidence>
<dbReference type="GO" id="GO:0045292">
    <property type="term" value="P:mRNA cis splicing, via spliceosome"/>
    <property type="evidence" value="ECO:0007669"/>
    <property type="project" value="InterPro"/>
</dbReference>
<evidence type="ECO:0000313" key="11">
    <source>
        <dbReference type="Proteomes" id="UP000789739"/>
    </source>
</evidence>
<dbReference type="FunFam" id="1.10.10.440:FF:000013">
    <property type="entry name" value="pre-mRNA-processing protein 40A isoform X1"/>
    <property type="match status" value="1"/>
</dbReference>
<dbReference type="PROSITE" id="PS01159">
    <property type="entry name" value="WW_DOMAIN_1"/>
    <property type="match status" value="2"/>
</dbReference>
<evidence type="ECO:0000256" key="5">
    <source>
        <dbReference type="ARBA" id="ARBA00023242"/>
    </source>
</evidence>
<feature type="compositionally biased region" description="Low complexity" evidence="7">
    <location>
        <begin position="11"/>
        <end position="21"/>
    </location>
</feature>
<dbReference type="SMART" id="SM00456">
    <property type="entry name" value="WW"/>
    <property type="match status" value="2"/>
</dbReference>
<dbReference type="SUPFAM" id="SSF81698">
    <property type="entry name" value="FF domain"/>
    <property type="match status" value="5"/>
</dbReference>
<dbReference type="Pfam" id="PF00397">
    <property type="entry name" value="WW"/>
    <property type="match status" value="2"/>
</dbReference>
<dbReference type="GO" id="GO:0003723">
    <property type="term" value="F:RNA binding"/>
    <property type="evidence" value="ECO:0007669"/>
    <property type="project" value="TreeGrafter"/>
</dbReference>
<dbReference type="AlphaFoldDB" id="A0A9N8Z1K7"/>
<keyword evidence="2" id="KW-0507">mRNA processing</keyword>
<dbReference type="PROSITE" id="PS51676">
    <property type="entry name" value="FF"/>
    <property type="match status" value="5"/>
</dbReference>
<feature type="compositionally biased region" description="Polar residues" evidence="7">
    <location>
        <begin position="45"/>
        <end position="58"/>
    </location>
</feature>
<feature type="domain" description="FF" evidence="9">
    <location>
        <begin position="429"/>
        <end position="490"/>
    </location>
</feature>
<keyword evidence="5" id="KW-0539">Nucleus</keyword>
<accession>A0A9N8Z1K7</accession>
<comment type="subcellular location">
    <subcellularLocation>
        <location evidence="1">Nucleus</location>
    </subcellularLocation>
</comment>
<keyword evidence="11" id="KW-1185">Reference proteome</keyword>
<feature type="compositionally biased region" description="Basic and acidic residues" evidence="7">
    <location>
        <begin position="662"/>
        <end position="681"/>
    </location>
</feature>
<comment type="caution">
    <text evidence="10">The sequence shown here is derived from an EMBL/GenBank/DDBJ whole genome shotgun (WGS) entry which is preliminary data.</text>
</comment>
<feature type="coiled-coil region" evidence="6">
    <location>
        <begin position="253"/>
        <end position="283"/>
    </location>
</feature>
<feature type="compositionally biased region" description="Basic residues" evidence="7">
    <location>
        <begin position="646"/>
        <end position="661"/>
    </location>
</feature>
<dbReference type="InterPro" id="IPR002713">
    <property type="entry name" value="FF_domain"/>
</dbReference>
<dbReference type="Pfam" id="PF01846">
    <property type="entry name" value="FF"/>
    <property type="match status" value="4"/>
</dbReference>
<dbReference type="SMART" id="SM00441">
    <property type="entry name" value="FF"/>
    <property type="match status" value="5"/>
</dbReference>
<dbReference type="GO" id="GO:0005685">
    <property type="term" value="C:U1 snRNP"/>
    <property type="evidence" value="ECO:0007669"/>
    <property type="project" value="TreeGrafter"/>
</dbReference>
<dbReference type="PANTHER" id="PTHR11864">
    <property type="entry name" value="PRE-MRNA-PROCESSING PROTEIN PRP40"/>
    <property type="match status" value="1"/>
</dbReference>
<proteinExistence type="predicted"/>
<dbReference type="InterPro" id="IPR036020">
    <property type="entry name" value="WW_dom_sf"/>
</dbReference>
<feature type="compositionally biased region" description="Basic and acidic residues" evidence="7">
    <location>
        <begin position="735"/>
        <end position="745"/>
    </location>
</feature>
<dbReference type="InterPro" id="IPR036517">
    <property type="entry name" value="FF_domain_sf"/>
</dbReference>
<protein>
    <submittedName>
        <fullName evidence="10">7755_t:CDS:1</fullName>
    </submittedName>
</protein>
<keyword evidence="6" id="KW-0175">Coiled coil</keyword>
<feature type="domain" description="WW" evidence="8">
    <location>
        <begin position="97"/>
        <end position="124"/>
    </location>
</feature>
<dbReference type="CDD" id="cd00201">
    <property type="entry name" value="WW"/>
    <property type="match status" value="2"/>
</dbReference>
<dbReference type="GO" id="GO:0071004">
    <property type="term" value="C:U2-type prespliceosome"/>
    <property type="evidence" value="ECO:0007669"/>
    <property type="project" value="TreeGrafter"/>
</dbReference>
<gene>
    <name evidence="10" type="ORF">PBRASI_LOCUS794</name>
</gene>
<feature type="compositionally biased region" description="Basic and acidic residues" evidence="7">
    <location>
        <begin position="690"/>
        <end position="727"/>
    </location>
</feature>
<evidence type="ECO:0000256" key="6">
    <source>
        <dbReference type="SAM" id="Coils"/>
    </source>
</evidence>
<dbReference type="InterPro" id="IPR039726">
    <property type="entry name" value="Prp40-like"/>
</dbReference>
<feature type="domain" description="FF" evidence="9">
    <location>
        <begin position="215"/>
        <end position="269"/>
    </location>
</feature>
<feature type="compositionally biased region" description="Basic and acidic residues" evidence="7">
    <location>
        <begin position="752"/>
        <end position="789"/>
    </location>
</feature>
<organism evidence="10 11">
    <name type="scientific">Paraglomus brasilianum</name>
    <dbReference type="NCBI Taxonomy" id="144538"/>
    <lineage>
        <taxon>Eukaryota</taxon>
        <taxon>Fungi</taxon>
        <taxon>Fungi incertae sedis</taxon>
        <taxon>Mucoromycota</taxon>
        <taxon>Glomeromycotina</taxon>
        <taxon>Glomeromycetes</taxon>
        <taxon>Paraglomerales</taxon>
        <taxon>Paraglomeraceae</taxon>
        <taxon>Paraglomus</taxon>
    </lineage>
</organism>